<evidence type="ECO:0000256" key="1">
    <source>
        <dbReference type="ARBA" id="ARBA00023115"/>
    </source>
</evidence>
<dbReference type="InterPro" id="IPR029063">
    <property type="entry name" value="SAM-dependent_MTases_sf"/>
</dbReference>
<feature type="transmembrane region" description="Helical" evidence="2">
    <location>
        <begin position="78"/>
        <end position="97"/>
    </location>
</feature>
<feature type="transmembrane region" description="Helical" evidence="2">
    <location>
        <begin position="284"/>
        <end position="300"/>
    </location>
</feature>
<evidence type="ECO:0000313" key="4">
    <source>
        <dbReference type="Proteomes" id="UP000469159"/>
    </source>
</evidence>
<feature type="transmembrane region" description="Helical" evidence="2">
    <location>
        <begin position="149"/>
        <end position="168"/>
    </location>
</feature>
<comment type="caution">
    <text evidence="3">The sequence shown here is derived from an EMBL/GenBank/DDBJ whole genome shotgun (WGS) entry which is preliminary data.</text>
</comment>
<reference evidence="3 4" key="1">
    <citation type="submission" date="2019-12" db="EMBL/GenBank/DDBJ databases">
        <title>Genomic-based taxomic classification of the family Erythrobacteraceae.</title>
        <authorList>
            <person name="Xu L."/>
        </authorList>
    </citation>
    <scope>NUCLEOTIDE SEQUENCE [LARGE SCALE GENOMIC DNA]</scope>
    <source>
        <strain evidence="3 4">MCCC 1K02066</strain>
    </source>
</reference>
<evidence type="ECO:0008006" key="5">
    <source>
        <dbReference type="Google" id="ProtNLM"/>
    </source>
</evidence>
<feature type="transmembrane region" description="Helical" evidence="2">
    <location>
        <begin position="46"/>
        <end position="66"/>
    </location>
</feature>
<keyword evidence="2" id="KW-1133">Transmembrane helix</keyword>
<feature type="transmembrane region" description="Helical" evidence="2">
    <location>
        <begin position="251"/>
        <end position="272"/>
    </location>
</feature>
<dbReference type="OrthoDB" id="9761985at2"/>
<feature type="transmembrane region" description="Helical" evidence="2">
    <location>
        <begin position="432"/>
        <end position="458"/>
    </location>
</feature>
<dbReference type="SUPFAM" id="SSF53335">
    <property type="entry name" value="S-adenosyl-L-methionine-dependent methyltransferases"/>
    <property type="match status" value="1"/>
</dbReference>
<proteinExistence type="predicted"/>
<evidence type="ECO:0000313" key="3">
    <source>
        <dbReference type="EMBL" id="MXP40784.1"/>
    </source>
</evidence>
<dbReference type="AlphaFoldDB" id="A0A6I4USP6"/>
<feature type="transmembrane region" description="Helical" evidence="2">
    <location>
        <begin position="180"/>
        <end position="197"/>
    </location>
</feature>
<dbReference type="Gene3D" id="3.40.50.150">
    <property type="entry name" value="Vaccinia Virus protein VP39"/>
    <property type="match status" value="1"/>
</dbReference>
<keyword evidence="2" id="KW-0812">Transmembrane</keyword>
<feature type="transmembrane region" description="Helical" evidence="2">
    <location>
        <begin position="12"/>
        <end position="34"/>
    </location>
</feature>
<accession>A0A6I4USP6</accession>
<feature type="transmembrane region" description="Helical" evidence="2">
    <location>
        <begin position="400"/>
        <end position="420"/>
    </location>
</feature>
<keyword evidence="4" id="KW-1185">Reference proteome</keyword>
<name>A0A6I4USP6_9SPHN</name>
<feature type="transmembrane region" description="Helical" evidence="2">
    <location>
        <begin position="338"/>
        <end position="362"/>
    </location>
</feature>
<dbReference type="EMBL" id="WTYK01000002">
    <property type="protein sequence ID" value="MXP40784.1"/>
    <property type="molecule type" value="Genomic_DNA"/>
</dbReference>
<dbReference type="GO" id="GO:0006596">
    <property type="term" value="P:polyamine biosynthetic process"/>
    <property type="evidence" value="ECO:0007669"/>
    <property type="project" value="UniProtKB-KW"/>
</dbReference>
<feature type="transmembrane region" description="Helical" evidence="2">
    <location>
        <begin position="109"/>
        <end position="128"/>
    </location>
</feature>
<keyword evidence="2" id="KW-0472">Membrane</keyword>
<feature type="transmembrane region" description="Helical" evidence="2">
    <location>
        <begin position="306"/>
        <end position="326"/>
    </location>
</feature>
<keyword evidence="1" id="KW-0620">Polyamine biosynthesis</keyword>
<feature type="transmembrane region" description="Helical" evidence="2">
    <location>
        <begin position="224"/>
        <end position="245"/>
    </location>
</feature>
<dbReference type="NCBIfam" id="NF037959">
    <property type="entry name" value="MFS_SpdSyn"/>
    <property type="match status" value="1"/>
</dbReference>
<evidence type="ECO:0000256" key="2">
    <source>
        <dbReference type="SAM" id="Phobius"/>
    </source>
</evidence>
<dbReference type="PANTHER" id="PTHR43317:SF1">
    <property type="entry name" value="THERMOSPERMINE SYNTHASE ACAULIS5"/>
    <property type="match status" value="1"/>
</dbReference>
<organism evidence="3 4">
    <name type="scientific">Croceibacterium soli</name>
    <dbReference type="NCBI Taxonomy" id="1739690"/>
    <lineage>
        <taxon>Bacteria</taxon>
        <taxon>Pseudomonadati</taxon>
        <taxon>Pseudomonadota</taxon>
        <taxon>Alphaproteobacteria</taxon>
        <taxon>Sphingomonadales</taxon>
        <taxon>Erythrobacteraceae</taxon>
        <taxon>Croceibacterium</taxon>
    </lineage>
</organism>
<dbReference type="PANTHER" id="PTHR43317">
    <property type="entry name" value="THERMOSPERMINE SYNTHASE ACAULIS5"/>
    <property type="match status" value="1"/>
</dbReference>
<feature type="transmembrane region" description="Helical" evidence="2">
    <location>
        <begin position="368"/>
        <end position="388"/>
    </location>
</feature>
<dbReference type="RefSeq" id="WP_160745648.1">
    <property type="nucleotide sequence ID" value="NZ_WTYK01000002.1"/>
</dbReference>
<sequence>MQGDSTRGAAGRGLFTIVILGGSFLLFLVQPMVARFALPQLGGAPGVWNSAMLVFQVLLLGGYAYAHALSRLPLRRQAAIHLSLLSLAALTLPASLADIPPPRAGWEVLWAPALFLATIGPVFFLLSAQASLMQRWYAAAPAAKNPYRLYAASNIGSFAGLLAYPFWLEPEMALGEQSRAWTIGYLVLIAMTALAAASRWNVPSSGAAPAASEAAAEPIGKPRLLLWLALSAVPSGLMLSTTTLLTTDLMAMPLLWVIPLGFYLLSFSVAFSERGDWSDILSRWAPFTLLLVGGLAMISGGQGNPILAMGMVALLFVLAVVLHSRLYALRPHPRHLTFFYLMVAAGGALGGIFTALIAPVVFDWVYEHAILLFAAALLIPQSPLLPFLGRFWRSGRLSRAAALLAVIVAAIAAWRLSIAVEQGTGSEMLWPIGVLIVLGMLVIGKRWAFAAIFALLMLGYGGLSTLEMSAAGARSRSYFGVYSVEEKEGMRRLTHGTTMHGQQWLAPGRSKDPTAYYGPRSGAGIALAGADTGTQVGIVGLGVGTLACYRKPGQGWTFFEIDPAVVRYSRDRTFTFLADCAPNARIVIGDARLKLAEEPAGEFDLLVIDAFTSDAIPMHLLTREAFATYRRALSGDGLLLVHVSNRFIDLAPMISALARAGGWHARIRRDPVDLAAGLAASDWIVLGRSEERIEALEAASPHPWEDMPPPSRRAWTDDNASVVPLLRF</sequence>
<protein>
    <recommendedName>
        <fullName evidence="5">Spermidine synthase</fullName>
    </recommendedName>
</protein>
<dbReference type="Proteomes" id="UP000469159">
    <property type="component" value="Unassembled WGS sequence"/>
</dbReference>
<gene>
    <name evidence="3" type="ORF">GRI75_03870</name>
</gene>